<gene>
    <name evidence="2" type="ORF">IAD36_04745</name>
</gene>
<accession>A0A9D1IZ86</accession>
<dbReference type="EMBL" id="DVHH01000117">
    <property type="protein sequence ID" value="HIR54893.1"/>
    <property type="molecule type" value="Genomic_DNA"/>
</dbReference>
<dbReference type="InterPro" id="IPR024529">
    <property type="entry name" value="ECF_trnsprt_substrate-spec"/>
</dbReference>
<comment type="caution">
    <text evidence="2">The sequence shown here is derived from an EMBL/GenBank/DDBJ whole genome shotgun (WGS) entry which is preliminary data.</text>
</comment>
<feature type="transmembrane region" description="Helical" evidence="1">
    <location>
        <begin position="166"/>
        <end position="193"/>
    </location>
</feature>
<evidence type="ECO:0000313" key="2">
    <source>
        <dbReference type="EMBL" id="HIR54893.1"/>
    </source>
</evidence>
<dbReference type="Pfam" id="PF12822">
    <property type="entry name" value="ECF_trnsprt"/>
    <property type="match status" value="1"/>
</dbReference>
<reference evidence="2" key="2">
    <citation type="journal article" date="2021" name="PeerJ">
        <title>Extensive microbial diversity within the chicken gut microbiome revealed by metagenomics and culture.</title>
        <authorList>
            <person name="Gilroy R."/>
            <person name="Ravi A."/>
            <person name="Getino M."/>
            <person name="Pursley I."/>
            <person name="Horton D.L."/>
            <person name="Alikhan N.F."/>
            <person name="Baker D."/>
            <person name="Gharbi K."/>
            <person name="Hall N."/>
            <person name="Watson M."/>
            <person name="Adriaenssens E.M."/>
            <person name="Foster-Nyarko E."/>
            <person name="Jarju S."/>
            <person name="Secka A."/>
            <person name="Antonio M."/>
            <person name="Oren A."/>
            <person name="Chaudhuri R.R."/>
            <person name="La Ragione R."/>
            <person name="Hildebrand F."/>
            <person name="Pallen M.J."/>
        </authorList>
    </citation>
    <scope>NUCLEOTIDE SEQUENCE</scope>
    <source>
        <strain evidence="2">ChiGjej3B3-7149</strain>
    </source>
</reference>
<feature type="transmembrane region" description="Helical" evidence="1">
    <location>
        <begin position="34"/>
        <end position="52"/>
    </location>
</feature>
<dbReference type="Proteomes" id="UP000824238">
    <property type="component" value="Unassembled WGS sequence"/>
</dbReference>
<dbReference type="AlphaFoldDB" id="A0A9D1IZ86"/>
<organism evidence="2 3">
    <name type="scientific">Candidatus Scatomorpha intestinigallinarum</name>
    <dbReference type="NCBI Taxonomy" id="2840923"/>
    <lineage>
        <taxon>Bacteria</taxon>
        <taxon>Bacillati</taxon>
        <taxon>Bacillota</taxon>
        <taxon>Clostridia</taxon>
        <taxon>Eubacteriales</taxon>
        <taxon>Candidatus Scatomorpha</taxon>
    </lineage>
</organism>
<feature type="transmembrane region" description="Helical" evidence="1">
    <location>
        <begin position="59"/>
        <end position="76"/>
    </location>
</feature>
<name>A0A9D1IZ86_9FIRM</name>
<reference evidence="2" key="1">
    <citation type="submission" date="2020-10" db="EMBL/GenBank/DDBJ databases">
        <authorList>
            <person name="Gilroy R."/>
        </authorList>
    </citation>
    <scope>NUCLEOTIDE SEQUENCE</scope>
    <source>
        <strain evidence="2">ChiGjej3B3-7149</strain>
    </source>
</reference>
<dbReference type="Gene3D" id="1.10.1760.20">
    <property type="match status" value="1"/>
</dbReference>
<keyword evidence="1" id="KW-0472">Membrane</keyword>
<feature type="transmembrane region" description="Helical" evidence="1">
    <location>
        <begin position="12"/>
        <end position="28"/>
    </location>
</feature>
<keyword evidence="1" id="KW-1133">Transmembrane helix</keyword>
<sequence length="205" mass="21313">MSNSTEKTRRLVGMSIFTALVIVLQLVATFVKIGTFPVTLTLVPVVIGAALYGAGVGAWLGFVFGAVVLVACIAGADQGGAILWNLNPLVTAALCLVKGAAAGWVAGLAFKALEKKAPTAGVICAAIASPVVNTGIFCAGLFAFFTDTFNEWMAGWAAQTGNAANPILYIFLSLVGVNFLIEMGINLVLSPIIERIIRLRKKGVV</sequence>
<dbReference type="GO" id="GO:0022857">
    <property type="term" value="F:transmembrane transporter activity"/>
    <property type="evidence" value="ECO:0007669"/>
    <property type="project" value="InterPro"/>
</dbReference>
<protein>
    <submittedName>
        <fullName evidence="2">ECF transporter S component</fullName>
    </submittedName>
</protein>
<evidence type="ECO:0000256" key="1">
    <source>
        <dbReference type="SAM" id="Phobius"/>
    </source>
</evidence>
<evidence type="ECO:0000313" key="3">
    <source>
        <dbReference type="Proteomes" id="UP000824238"/>
    </source>
</evidence>
<feature type="transmembrane region" description="Helical" evidence="1">
    <location>
        <begin position="88"/>
        <end position="110"/>
    </location>
</feature>
<feature type="transmembrane region" description="Helical" evidence="1">
    <location>
        <begin position="122"/>
        <end position="146"/>
    </location>
</feature>
<proteinExistence type="predicted"/>
<keyword evidence="1" id="KW-0812">Transmembrane</keyword>